<dbReference type="SUPFAM" id="SSF51735">
    <property type="entry name" value="NAD(P)-binding Rossmann-fold domains"/>
    <property type="match status" value="1"/>
</dbReference>
<dbReference type="RefSeq" id="WP_054456651.1">
    <property type="nucleotide sequence ID" value="NZ_CYTK01000007.1"/>
</dbReference>
<comment type="caution">
    <text evidence="4">The sequence shown here is derived from an EMBL/GenBank/DDBJ whole genome shotgun (WGS) entry which is preliminary data.</text>
</comment>
<protein>
    <submittedName>
        <fullName evidence="4">Cholesterol dehydrogenase</fullName>
    </submittedName>
</protein>
<comment type="similarity">
    <text evidence="2">Belongs to the NAD(P)-dependent epimerase/dehydratase family.</text>
</comment>
<evidence type="ECO:0000313" key="4">
    <source>
        <dbReference type="EMBL" id="CUJ50834.1"/>
    </source>
</evidence>
<dbReference type="CDD" id="cd08946">
    <property type="entry name" value="SDR_e"/>
    <property type="match status" value="1"/>
</dbReference>
<dbReference type="EMBL" id="CYTK01000007">
    <property type="protein sequence ID" value="CUJ50834.1"/>
    <property type="molecule type" value="Genomic_DNA"/>
</dbReference>
<sequence>MTSRVLVTGARGYAGGAVAACLRAHGVEVVTAGRAPSDDIRLDLSDPDAVAGLALPDGLDACIHAAAMHEVACRANPSLAYVVNVAGTRALLEACARAGIERHAYVSTFHVFGRPAALLDELAPAVPANDYGLTHRHAEELYALAAREQGMSVDILRPANLFGAPARWTGFDRWTLAPFDFCRQAVANGRIVLHGRGKARRNYLSVEHFAQVLARRLPGAGSGVLHVAGADWLIRDLAGLAASRAKRLLGRNIPVQFGSIEELPAPDYQFISRHEAAEGGDANDAMATFFDKTLAHLMEDKR</sequence>
<dbReference type="Gene3D" id="3.40.50.720">
    <property type="entry name" value="NAD(P)-binding Rossmann-like Domain"/>
    <property type="match status" value="1"/>
</dbReference>
<evidence type="ECO:0000313" key="5">
    <source>
        <dbReference type="Proteomes" id="UP000044098"/>
    </source>
</evidence>
<feature type="domain" description="NAD-dependent epimerase/dehydratase" evidence="3">
    <location>
        <begin position="5"/>
        <end position="214"/>
    </location>
</feature>
<evidence type="ECO:0000259" key="3">
    <source>
        <dbReference type="Pfam" id="PF01370"/>
    </source>
</evidence>
<evidence type="ECO:0000256" key="1">
    <source>
        <dbReference type="ARBA" id="ARBA00005125"/>
    </source>
</evidence>
<dbReference type="PANTHER" id="PTHR43000">
    <property type="entry name" value="DTDP-D-GLUCOSE 4,6-DEHYDRATASE-RELATED"/>
    <property type="match status" value="1"/>
</dbReference>
<comment type="pathway">
    <text evidence="1">Bacterial outer membrane biogenesis; LPS O-antigen biosynthesis.</text>
</comment>
<proteinExistence type="inferred from homology"/>
<dbReference type="Proteomes" id="UP000044098">
    <property type="component" value="Unassembled WGS sequence"/>
</dbReference>
<dbReference type="AlphaFoldDB" id="A0AAD2J2L6"/>
<dbReference type="InterPro" id="IPR036291">
    <property type="entry name" value="NAD(P)-bd_dom_sf"/>
</dbReference>
<gene>
    <name evidence="4" type="ORF">ERS370000_04312</name>
</gene>
<organism evidence="4 5">
    <name type="scientific">Achromobacter aegrifaciens</name>
    <dbReference type="NCBI Taxonomy" id="1287736"/>
    <lineage>
        <taxon>Bacteria</taxon>
        <taxon>Pseudomonadati</taxon>
        <taxon>Pseudomonadota</taxon>
        <taxon>Betaproteobacteria</taxon>
        <taxon>Burkholderiales</taxon>
        <taxon>Alcaligenaceae</taxon>
        <taxon>Achromobacter</taxon>
    </lineage>
</organism>
<dbReference type="InterPro" id="IPR001509">
    <property type="entry name" value="Epimerase_deHydtase"/>
</dbReference>
<reference evidence="4 5" key="1">
    <citation type="submission" date="2015-09" db="EMBL/GenBank/DDBJ databases">
        <authorList>
            <consortium name="Pathogen Informatics"/>
        </authorList>
    </citation>
    <scope>NUCLEOTIDE SEQUENCE [LARGE SCALE GENOMIC DNA]</scope>
    <source>
        <strain evidence="4 5">2789STDY5608625</strain>
    </source>
</reference>
<accession>A0AAD2J2L6</accession>
<evidence type="ECO:0000256" key="2">
    <source>
        <dbReference type="ARBA" id="ARBA00007637"/>
    </source>
</evidence>
<name>A0AAD2J2L6_ACHAE</name>
<dbReference type="Pfam" id="PF01370">
    <property type="entry name" value="Epimerase"/>
    <property type="match status" value="1"/>
</dbReference>